<feature type="transmembrane region" description="Helical" evidence="8">
    <location>
        <begin position="407"/>
        <end position="424"/>
    </location>
</feature>
<feature type="transmembrane region" description="Helical" evidence="8">
    <location>
        <begin position="169"/>
        <end position="191"/>
    </location>
</feature>
<dbReference type="PANTHER" id="PTHR42718:SF9">
    <property type="entry name" value="MAJOR FACILITATOR SUPERFAMILY MULTIDRUG TRANSPORTER MFSC"/>
    <property type="match status" value="1"/>
</dbReference>
<evidence type="ECO:0000256" key="3">
    <source>
        <dbReference type="ARBA" id="ARBA00022448"/>
    </source>
</evidence>
<evidence type="ECO:0000313" key="10">
    <source>
        <dbReference type="EMBL" id="MBW7475901.1"/>
    </source>
</evidence>
<accession>A0ABS7D7T2</accession>
<name>A0ABS7D7T2_9BACL</name>
<comment type="similarity">
    <text evidence="2">Belongs to the major facilitator superfamily. EmrB family.</text>
</comment>
<feature type="transmembrane region" description="Helical" evidence="8">
    <location>
        <begin position="203"/>
        <end position="222"/>
    </location>
</feature>
<comment type="caution">
    <text evidence="10">The sequence shown here is derived from an EMBL/GenBank/DDBJ whole genome shotgun (WGS) entry which is preliminary data.</text>
</comment>
<dbReference type="Pfam" id="PF07690">
    <property type="entry name" value="MFS_1"/>
    <property type="match status" value="1"/>
</dbReference>
<organism evidence="10 11">
    <name type="scientific">Paenibacillus oenotherae</name>
    <dbReference type="NCBI Taxonomy" id="1435645"/>
    <lineage>
        <taxon>Bacteria</taxon>
        <taxon>Bacillati</taxon>
        <taxon>Bacillota</taxon>
        <taxon>Bacilli</taxon>
        <taxon>Bacillales</taxon>
        <taxon>Paenibacillaceae</taxon>
        <taxon>Paenibacillus</taxon>
    </lineage>
</organism>
<feature type="transmembrane region" description="Helical" evidence="8">
    <location>
        <begin position="269"/>
        <end position="295"/>
    </location>
</feature>
<dbReference type="Gene3D" id="1.20.1250.20">
    <property type="entry name" value="MFS general substrate transporter like domains"/>
    <property type="match status" value="1"/>
</dbReference>
<dbReference type="RefSeq" id="WP_219873142.1">
    <property type="nucleotide sequence ID" value="NZ_JAHZIJ010000009.1"/>
</dbReference>
<keyword evidence="7 8" id="KW-0472">Membrane</keyword>
<feature type="domain" description="Major facilitator superfamily (MFS) profile" evidence="9">
    <location>
        <begin position="16"/>
        <end position="466"/>
    </location>
</feature>
<feature type="transmembrane region" description="Helical" evidence="8">
    <location>
        <begin position="336"/>
        <end position="354"/>
    </location>
</feature>
<evidence type="ECO:0000256" key="4">
    <source>
        <dbReference type="ARBA" id="ARBA00022475"/>
    </source>
</evidence>
<evidence type="ECO:0000256" key="7">
    <source>
        <dbReference type="ARBA" id="ARBA00023136"/>
    </source>
</evidence>
<dbReference type="InterPro" id="IPR020846">
    <property type="entry name" value="MFS_dom"/>
</dbReference>
<evidence type="ECO:0000256" key="1">
    <source>
        <dbReference type="ARBA" id="ARBA00004651"/>
    </source>
</evidence>
<proteinExistence type="inferred from homology"/>
<feature type="transmembrane region" description="Helical" evidence="8">
    <location>
        <begin position="444"/>
        <end position="462"/>
    </location>
</feature>
<dbReference type="PROSITE" id="PS50850">
    <property type="entry name" value="MFS"/>
    <property type="match status" value="1"/>
</dbReference>
<feature type="transmembrane region" description="Helical" evidence="8">
    <location>
        <begin position="228"/>
        <end position="249"/>
    </location>
</feature>
<protein>
    <submittedName>
        <fullName evidence="10">MFS transporter</fullName>
    </submittedName>
</protein>
<dbReference type="CDD" id="cd17321">
    <property type="entry name" value="MFS_MMR_MDR_like"/>
    <property type="match status" value="1"/>
</dbReference>
<dbReference type="InterPro" id="IPR004638">
    <property type="entry name" value="EmrB-like"/>
</dbReference>
<keyword evidence="5 8" id="KW-0812">Transmembrane</keyword>
<evidence type="ECO:0000259" key="9">
    <source>
        <dbReference type="PROSITE" id="PS50850"/>
    </source>
</evidence>
<dbReference type="InterPro" id="IPR011701">
    <property type="entry name" value="MFS"/>
</dbReference>
<feature type="transmembrane region" description="Helical" evidence="8">
    <location>
        <begin position="50"/>
        <end position="70"/>
    </location>
</feature>
<keyword evidence="11" id="KW-1185">Reference proteome</keyword>
<dbReference type="PANTHER" id="PTHR42718">
    <property type="entry name" value="MAJOR FACILITATOR SUPERFAMILY MULTIDRUG TRANSPORTER MFSC"/>
    <property type="match status" value="1"/>
</dbReference>
<dbReference type="InterPro" id="IPR036259">
    <property type="entry name" value="MFS_trans_sf"/>
</dbReference>
<evidence type="ECO:0000256" key="8">
    <source>
        <dbReference type="SAM" id="Phobius"/>
    </source>
</evidence>
<feature type="transmembrane region" description="Helical" evidence="8">
    <location>
        <begin position="144"/>
        <end position="163"/>
    </location>
</feature>
<keyword evidence="6 8" id="KW-1133">Transmembrane helix</keyword>
<keyword evidence="3" id="KW-0813">Transport</keyword>
<reference evidence="10 11" key="1">
    <citation type="submission" date="2021-07" db="EMBL/GenBank/DDBJ databases">
        <title>Paenibacillus radiodurans sp. nov., isolated from the southeastern edge of Tengger Desert.</title>
        <authorList>
            <person name="Zhang G."/>
        </authorList>
    </citation>
    <scope>NUCLEOTIDE SEQUENCE [LARGE SCALE GENOMIC DNA]</scope>
    <source>
        <strain evidence="10 11">DT7-4</strain>
    </source>
</reference>
<evidence type="ECO:0000256" key="5">
    <source>
        <dbReference type="ARBA" id="ARBA00022692"/>
    </source>
</evidence>
<sequence length="476" mass="51011">MEPTQTPSPLHNRSIVLLFICCGIFMVYLDSMIVNVALPSIRSDLHVGISSLQWVIDAYTIAFACLLLTAGNLGDSIGHKKVFVSGLIGFTVASLLCAFAPSIGILLIGRALQGMMGSMMIPVSLAIIRGIYQEPASRAKAIGIWAGIGGLALAVGPVAGGLLVEHFGWQSIFWINIPLGLLSAVVLSRVLKETRTRRPQKQDLPGQILFIAGISALTYACIEGNSLGWFSSPILLAIGSVVVCLILFVRWELRCEEPLIPLDFFRNRIFNVACTVNFFGFFGMYVVIFLLTLYLQNINHYSALETGIRFLPLTISIMVASFVGSTIASRIGYLKLIIGGTFMVGVGVLVLTVLKEGSGYLTYGWALALVGIGVSFIGAASTIALIEAVPPERVGAAYGVTNTFRQLSAVFGVALSGALISQHMDASALEITPEIFIQGFRSSFYIAGIASLIAGICAFVFLGNRTRAQIKKDVAQ</sequence>
<dbReference type="PRINTS" id="PR01036">
    <property type="entry name" value="TCRTETB"/>
</dbReference>
<feature type="transmembrane region" description="Helical" evidence="8">
    <location>
        <begin position="360"/>
        <end position="386"/>
    </location>
</feature>
<dbReference type="SUPFAM" id="SSF103473">
    <property type="entry name" value="MFS general substrate transporter"/>
    <property type="match status" value="1"/>
</dbReference>
<dbReference type="NCBIfam" id="TIGR00711">
    <property type="entry name" value="efflux_EmrB"/>
    <property type="match status" value="1"/>
</dbReference>
<dbReference type="Proteomes" id="UP000812277">
    <property type="component" value="Unassembled WGS sequence"/>
</dbReference>
<gene>
    <name evidence="10" type="ORF">K0T92_14240</name>
</gene>
<dbReference type="Gene3D" id="1.20.1720.10">
    <property type="entry name" value="Multidrug resistance protein D"/>
    <property type="match status" value="1"/>
</dbReference>
<dbReference type="EMBL" id="JAHZIJ010000009">
    <property type="protein sequence ID" value="MBW7475901.1"/>
    <property type="molecule type" value="Genomic_DNA"/>
</dbReference>
<comment type="subcellular location">
    <subcellularLocation>
        <location evidence="1">Cell membrane</location>
        <topology evidence="1">Multi-pass membrane protein</topology>
    </subcellularLocation>
</comment>
<evidence type="ECO:0000256" key="2">
    <source>
        <dbReference type="ARBA" id="ARBA00008537"/>
    </source>
</evidence>
<evidence type="ECO:0000256" key="6">
    <source>
        <dbReference type="ARBA" id="ARBA00022989"/>
    </source>
</evidence>
<feature type="transmembrane region" description="Helical" evidence="8">
    <location>
        <begin position="82"/>
        <end position="108"/>
    </location>
</feature>
<evidence type="ECO:0000313" key="11">
    <source>
        <dbReference type="Proteomes" id="UP000812277"/>
    </source>
</evidence>
<feature type="transmembrane region" description="Helical" evidence="8">
    <location>
        <begin position="307"/>
        <end position="329"/>
    </location>
</feature>
<keyword evidence="4" id="KW-1003">Cell membrane</keyword>
<feature type="transmembrane region" description="Helical" evidence="8">
    <location>
        <begin position="15"/>
        <end position="38"/>
    </location>
</feature>